<keyword evidence="4" id="KW-1185">Reference proteome</keyword>
<evidence type="ECO:0000313" key="4">
    <source>
        <dbReference type="Proteomes" id="UP000838412"/>
    </source>
</evidence>
<proteinExistence type="predicted"/>
<dbReference type="AlphaFoldDB" id="A0A8J9ZD44"/>
<feature type="transmembrane region" description="Helical" evidence="2">
    <location>
        <begin position="27"/>
        <end position="51"/>
    </location>
</feature>
<reference evidence="3" key="1">
    <citation type="submission" date="2022-01" db="EMBL/GenBank/DDBJ databases">
        <authorList>
            <person name="Braso-Vives M."/>
        </authorList>
    </citation>
    <scope>NUCLEOTIDE SEQUENCE</scope>
</reference>
<accession>A0A8J9ZD44</accession>
<organism evidence="3 4">
    <name type="scientific">Branchiostoma lanceolatum</name>
    <name type="common">Common lancelet</name>
    <name type="synonym">Amphioxus lanceolatum</name>
    <dbReference type="NCBI Taxonomy" id="7740"/>
    <lineage>
        <taxon>Eukaryota</taxon>
        <taxon>Metazoa</taxon>
        <taxon>Chordata</taxon>
        <taxon>Cephalochordata</taxon>
        <taxon>Leptocardii</taxon>
        <taxon>Amphioxiformes</taxon>
        <taxon>Branchiostomatidae</taxon>
        <taxon>Branchiostoma</taxon>
    </lineage>
</organism>
<keyword evidence="2" id="KW-0812">Transmembrane</keyword>
<feature type="compositionally biased region" description="Basic and acidic residues" evidence="1">
    <location>
        <begin position="194"/>
        <end position="204"/>
    </location>
</feature>
<feature type="region of interest" description="Disordered" evidence="1">
    <location>
        <begin position="194"/>
        <end position="216"/>
    </location>
</feature>
<evidence type="ECO:0000313" key="3">
    <source>
        <dbReference type="EMBL" id="CAH1250988.1"/>
    </source>
</evidence>
<sequence length="263" mass="29206">MDQKPEVKIETEAKKTGKTWPQPRFRLAVGLAVALLLVTCAVAAGGLMMYFRGKCGNKRFTIKTSVNGQTFTEEVEVDRENGMVVYRDDVSTEDGEIIQTKEGLSVLYQRGNCYLMEDEKNNQTSEFDIDEAEAAMESLSVDSDVPSFDVDRIVFLNRSVPVSPEDDVILRPQLPPVCRDAPLYRVQEEDARDYLGQEKDDGKMVETSQSRARRSNEGLDDFASACMAPDGDEIGVLVLVLGSAPPVFLPIPVHVVVVQRQLL</sequence>
<dbReference type="OrthoDB" id="10185629at2759"/>
<gene>
    <name evidence="3" type="primary">Hypp8963</name>
    <name evidence="3" type="ORF">BLAG_LOCUS11511</name>
</gene>
<evidence type="ECO:0000256" key="1">
    <source>
        <dbReference type="SAM" id="MobiDB-lite"/>
    </source>
</evidence>
<name>A0A8J9ZD44_BRALA</name>
<protein>
    <submittedName>
        <fullName evidence="3">Hypp8963 protein</fullName>
    </submittedName>
</protein>
<dbReference type="Proteomes" id="UP000838412">
    <property type="component" value="Chromosome 18"/>
</dbReference>
<dbReference type="EMBL" id="OV696703">
    <property type="protein sequence ID" value="CAH1250988.1"/>
    <property type="molecule type" value="Genomic_DNA"/>
</dbReference>
<keyword evidence="2" id="KW-1133">Transmembrane helix</keyword>
<keyword evidence="2" id="KW-0472">Membrane</keyword>
<evidence type="ECO:0000256" key="2">
    <source>
        <dbReference type="SAM" id="Phobius"/>
    </source>
</evidence>